<name>A0A090BV69_9GAMM</name>
<evidence type="ECO:0000313" key="1">
    <source>
        <dbReference type="EMBL" id="BAP56336.1"/>
    </source>
</evidence>
<reference evidence="1 2" key="1">
    <citation type="journal article" date="2014" name="ISME J.">
        <title>Ecophysiology of Thioploca ingrica as revealed by the complete genome sequence supplemented with proteomic evidence.</title>
        <authorList>
            <person name="Kojima H."/>
            <person name="Ogura Y."/>
            <person name="Yamamoto N."/>
            <person name="Togashi T."/>
            <person name="Mori H."/>
            <person name="Watanabe T."/>
            <person name="Nemoto F."/>
            <person name="Kurokawa K."/>
            <person name="Hayashi T."/>
            <person name="Fukui M."/>
        </authorList>
    </citation>
    <scope>NUCLEOTIDE SEQUENCE [LARGE SCALE GENOMIC DNA]</scope>
</reference>
<proteinExistence type="predicted"/>
<organism evidence="1 2">
    <name type="scientific">Thioploca ingrica</name>
    <dbReference type="NCBI Taxonomy" id="40754"/>
    <lineage>
        <taxon>Bacteria</taxon>
        <taxon>Pseudomonadati</taxon>
        <taxon>Pseudomonadota</taxon>
        <taxon>Gammaproteobacteria</taxon>
        <taxon>Thiotrichales</taxon>
        <taxon>Thiotrichaceae</taxon>
        <taxon>Thioploca</taxon>
    </lineage>
</organism>
<dbReference type="Pfam" id="PF13711">
    <property type="entry name" value="DUF4160"/>
    <property type="match status" value="1"/>
</dbReference>
<dbReference type="KEGG" id="tig:THII_2039"/>
<protein>
    <recommendedName>
        <fullName evidence="3">Transcriptional regulator</fullName>
    </recommendedName>
</protein>
<dbReference type="InterPro" id="IPR025427">
    <property type="entry name" value="DUF4160"/>
</dbReference>
<dbReference type="OrthoDB" id="122670at2"/>
<dbReference type="EMBL" id="AP014633">
    <property type="protein sequence ID" value="BAP56336.1"/>
    <property type="molecule type" value="Genomic_DNA"/>
</dbReference>
<gene>
    <name evidence="1" type="ORF">THII_2039</name>
</gene>
<keyword evidence="2" id="KW-1185">Reference proteome</keyword>
<dbReference type="STRING" id="40754.THII_2039"/>
<evidence type="ECO:0008006" key="3">
    <source>
        <dbReference type="Google" id="ProtNLM"/>
    </source>
</evidence>
<dbReference type="HOGENOM" id="CLU_162083_0_0_6"/>
<dbReference type="AlphaFoldDB" id="A0A090BV69"/>
<dbReference type="Proteomes" id="UP000031623">
    <property type="component" value="Chromosome"/>
</dbReference>
<evidence type="ECO:0000313" key="2">
    <source>
        <dbReference type="Proteomes" id="UP000031623"/>
    </source>
</evidence>
<sequence length="75" mass="8565">MPRIAFFFGISVYMYMDDHGVPHCHGIYGDYAGAFNLQDGELLAGQMPPKQAKKIKEFILSNQEELLDIWNELSN</sequence>
<accession>A0A090BV69</accession>